<name>A0ABV7VEN4_9PROT</name>
<dbReference type="Pfam" id="PF01416">
    <property type="entry name" value="PseudoU_synth_1"/>
    <property type="match status" value="2"/>
</dbReference>
<dbReference type="InterPro" id="IPR020095">
    <property type="entry name" value="PsdUridine_synth_TruA_C"/>
</dbReference>
<dbReference type="PANTHER" id="PTHR11142">
    <property type="entry name" value="PSEUDOURIDYLATE SYNTHASE"/>
    <property type="match status" value="1"/>
</dbReference>
<dbReference type="SUPFAM" id="SSF55120">
    <property type="entry name" value="Pseudouridine synthase"/>
    <property type="match status" value="1"/>
</dbReference>
<comment type="catalytic activity">
    <reaction evidence="4 5">
        <text>uridine(38/39/40) in tRNA = pseudouridine(38/39/40) in tRNA</text>
        <dbReference type="Rhea" id="RHEA:22376"/>
        <dbReference type="Rhea" id="RHEA-COMP:10085"/>
        <dbReference type="Rhea" id="RHEA-COMP:10087"/>
        <dbReference type="ChEBI" id="CHEBI:65314"/>
        <dbReference type="ChEBI" id="CHEBI:65315"/>
        <dbReference type="EC" id="5.4.99.12"/>
    </reaction>
</comment>
<dbReference type="PANTHER" id="PTHR11142:SF0">
    <property type="entry name" value="TRNA PSEUDOURIDINE SYNTHASE-LIKE 1"/>
    <property type="match status" value="1"/>
</dbReference>
<keyword evidence="2 4" id="KW-0819">tRNA processing</keyword>
<reference evidence="8" key="1">
    <citation type="journal article" date="2019" name="Int. J. Syst. Evol. Microbiol.">
        <title>The Global Catalogue of Microorganisms (GCM) 10K type strain sequencing project: providing services to taxonomists for standard genome sequencing and annotation.</title>
        <authorList>
            <consortium name="The Broad Institute Genomics Platform"/>
            <consortium name="The Broad Institute Genome Sequencing Center for Infectious Disease"/>
            <person name="Wu L."/>
            <person name="Ma J."/>
        </authorList>
    </citation>
    <scope>NUCLEOTIDE SEQUENCE [LARGE SCALE GENOMIC DNA]</scope>
    <source>
        <strain evidence="8">KCTC 42182</strain>
    </source>
</reference>
<evidence type="ECO:0000256" key="1">
    <source>
        <dbReference type="ARBA" id="ARBA00009375"/>
    </source>
</evidence>
<comment type="subunit">
    <text evidence="4">Homodimer.</text>
</comment>
<evidence type="ECO:0000256" key="2">
    <source>
        <dbReference type="ARBA" id="ARBA00022694"/>
    </source>
</evidence>
<dbReference type="Proteomes" id="UP001595711">
    <property type="component" value="Unassembled WGS sequence"/>
</dbReference>
<dbReference type="Gene3D" id="3.30.70.660">
    <property type="entry name" value="Pseudouridine synthase I, catalytic domain, C-terminal subdomain"/>
    <property type="match status" value="1"/>
</dbReference>
<organism evidence="7 8">
    <name type="scientific">Ferrovibrio xuzhouensis</name>
    <dbReference type="NCBI Taxonomy" id="1576914"/>
    <lineage>
        <taxon>Bacteria</taxon>
        <taxon>Pseudomonadati</taxon>
        <taxon>Pseudomonadota</taxon>
        <taxon>Alphaproteobacteria</taxon>
        <taxon>Rhodospirillales</taxon>
        <taxon>Rhodospirillaceae</taxon>
        <taxon>Ferrovibrio</taxon>
    </lineage>
</organism>
<dbReference type="HAMAP" id="MF_00171">
    <property type="entry name" value="TruA"/>
    <property type="match status" value="1"/>
</dbReference>
<sequence length="249" mass="27719">MPRFRLTLEYDGSNFAGWQRQAGQPSVQQALEDAVQAMSGQNVDTIVAGRTDAGVHARGQVVHFDLDRDRDRDFTPDRLRDGLNFYLREARVAVLDAAIVDAEFSARLSATARHYLYRILNRRPPPGLEAGRVWHVPVALDADAMHRAAQALVGHHDFTSFRSSECQAKSPLRTMDAVAVTRSGEEVHVTVRSRSFLHNQVRIMVGTLKLVGEGRWSADDVRVALEKCERSAAGPTAPPDGLYLMRVDY</sequence>
<feature type="binding site" evidence="4">
    <location>
        <position position="115"/>
    </location>
    <ligand>
        <name>substrate</name>
    </ligand>
</feature>
<feature type="active site" description="Nucleophile" evidence="4">
    <location>
        <position position="52"/>
    </location>
</feature>
<dbReference type="EMBL" id="JBHRYJ010000002">
    <property type="protein sequence ID" value="MFC3675900.1"/>
    <property type="molecule type" value="Genomic_DNA"/>
</dbReference>
<evidence type="ECO:0000313" key="8">
    <source>
        <dbReference type="Proteomes" id="UP001595711"/>
    </source>
</evidence>
<dbReference type="PIRSF" id="PIRSF001430">
    <property type="entry name" value="tRNA_psdUrid_synth"/>
    <property type="match status" value="1"/>
</dbReference>
<protein>
    <recommendedName>
        <fullName evidence="4">tRNA pseudouridine synthase A</fullName>
        <ecNumber evidence="4">5.4.99.12</ecNumber>
    </recommendedName>
    <alternativeName>
        <fullName evidence="4">tRNA pseudouridine(38-40) synthase</fullName>
    </alternativeName>
    <alternativeName>
        <fullName evidence="4">tRNA pseudouridylate synthase I</fullName>
    </alternativeName>
    <alternativeName>
        <fullName evidence="4">tRNA-uridine isomerase I</fullName>
    </alternativeName>
</protein>
<evidence type="ECO:0000256" key="5">
    <source>
        <dbReference type="RuleBase" id="RU003792"/>
    </source>
</evidence>
<dbReference type="GO" id="GO:0160147">
    <property type="term" value="F:tRNA pseudouridine(38-40) synthase activity"/>
    <property type="evidence" value="ECO:0007669"/>
    <property type="project" value="UniProtKB-EC"/>
</dbReference>
<evidence type="ECO:0000256" key="4">
    <source>
        <dbReference type="HAMAP-Rule" id="MF_00171"/>
    </source>
</evidence>
<dbReference type="InterPro" id="IPR020094">
    <property type="entry name" value="TruA/RsuA/RluB/E/F_N"/>
</dbReference>
<dbReference type="InterPro" id="IPR001406">
    <property type="entry name" value="PsdUridine_synth_TruA"/>
</dbReference>
<evidence type="ECO:0000259" key="6">
    <source>
        <dbReference type="Pfam" id="PF01416"/>
    </source>
</evidence>
<dbReference type="EC" id="5.4.99.12" evidence="4"/>
<dbReference type="RefSeq" id="WP_379725498.1">
    <property type="nucleotide sequence ID" value="NZ_JBHRYJ010000002.1"/>
</dbReference>
<comment type="function">
    <text evidence="4">Formation of pseudouridine at positions 38, 39 and 40 in the anticodon stem and loop of transfer RNAs.</text>
</comment>
<evidence type="ECO:0000256" key="3">
    <source>
        <dbReference type="ARBA" id="ARBA00023235"/>
    </source>
</evidence>
<comment type="caution">
    <text evidence="7">The sequence shown here is derived from an EMBL/GenBank/DDBJ whole genome shotgun (WGS) entry which is preliminary data.</text>
</comment>
<feature type="domain" description="Pseudouridine synthase I TruA alpha/beta" evidence="6">
    <location>
        <begin position="148"/>
        <end position="249"/>
    </location>
</feature>
<proteinExistence type="inferred from homology"/>
<dbReference type="NCBIfam" id="TIGR00071">
    <property type="entry name" value="hisT_truA"/>
    <property type="match status" value="1"/>
</dbReference>
<comment type="caution">
    <text evidence="4">Lacks conserved residue(s) required for the propagation of feature annotation.</text>
</comment>
<accession>A0ABV7VEN4</accession>
<feature type="domain" description="Pseudouridine synthase I TruA alpha/beta" evidence="6">
    <location>
        <begin position="9"/>
        <end position="97"/>
    </location>
</feature>
<gene>
    <name evidence="4 7" type="primary">truA</name>
    <name evidence="7" type="ORF">ACFOOQ_10125</name>
</gene>
<dbReference type="Gene3D" id="3.30.70.580">
    <property type="entry name" value="Pseudouridine synthase I, catalytic domain, N-terminal subdomain"/>
    <property type="match status" value="1"/>
</dbReference>
<keyword evidence="3 4" id="KW-0413">Isomerase</keyword>
<dbReference type="InterPro" id="IPR020097">
    <property type="entry name" value="PsdUridine_synth_TruA_a/b_dom"/>
</dbReference>
<evidence type="ECO:0000313" key="7">
    <source>
        <dbReference type="EMBL" id="MFC3675900.1"/>
    </source>
</evidence>
<dbReference type="InterPro" id="IPR020103">
    <property type="entry name" value="PsdUridine_synth_cat_dom_sf"/>
</dbReference>
<keyword evidence="8" id="KW-1185">Reference proteome</keyword>
<comment type="similarity">
    <text evidence="1 4 5">Belongs to the tRNA pseudouridine synthase TruA family.</text>
</comment>
<dbReference type="CDD" id="cd02570">
    <property type="entry name" value="PseudoU_synth_EcTruA"/>
    <property type="match status" value="1"/>
</dbReference>